<reference evidence="3" key="2">
    <citation type="submission" date="2019-10" db="EMBL/GenBank/DDBJ databases">
        <title>A de novo genome assembly of a pear dwarfing rootstock.</title>
        <authorList>
            <person name="Wang F."/>
            <person name="Wang J."/>
            <person name="Li S."/>
            <person name="Zhang Y."/>
            <person name="Fang M."/>
            <person name="Ma L."/>
            <person name="Zhao Y."/>
            <person name="Jiang S."/>
        </authorList>
    </citation>
    <scope>NUCLEOTIDE SEQUENCE [LARGE SCALE GENOMIC DNA]</scope>
</reference>
<dbReference type="OrthoDB" id="1708998at2759"/>
<evidence type="ECO:0000256" key="1">
    <source>
        <dbReference type="SAM" id="MobiDB-lite"/>
    </source>
</evidence>
<keyword evidence="3" id="KW-1185">Reference proteome</keyword>
<feature type="compositionally biased region" description="Low complexity" evidence="1">
    <location>
        <begin position="38"/>
        <end position="54"/>
    </location>
</feature>
<proteinExistence type="predicted"/>
<feature type="region of interest" description="Disordered" evidence="1">
    <location>
        <begin position="237"/>
        <end position="275"/>
    </location>
</feature>
<organism evidence="2 3">
    <name type="scientific">Pyrus ussuriensis x Pyrus communis</name>
    <dbReference type="NCBI Taxonomy" id="2448454"/>
    <lineage>
        <taxon>Eukaryota</taxon>
        <taxon>Viridiplantae</taxon>
        <taxon>Streptophyta</taxon>
        <taxon>Embryophyta</taxon>
        <taxon>Tracheophyta</taxon>
        <taxon>Spermatophyta</taxon>
        <taxon>Magnoliopsida</taxon>
        <taxon>eudicotyledons</taxon>
        <taxon>Gunneridae</taxon>
        <taxon>Pentapetalae</taxon>
        <taxon>rosids</taxon>
        <taxon>fabids</taxon>
        <taxon>Rosales</taxon>
        <taxon>Rosaceae</taxon>
        <taxon>Amygdaloideae</taxon>
        <taxon>Maleae</taxon>
        <taxon>Pyrus</taxon>
    </lineage>
</organism>
<feature type="region of interest" description="Disordered" evidence="1">
    <location>
        <begin position="14"/>
        <end position="82"/>
    </location>
</feature>
<protein>
    <submittedName>
        <fullName evidence="2">Uncharacterized protein</fullName>
    </submittedName>
</protein>
<evidence type="ECO:0000313" key="2">
    <source>
        <dbReference type="EMBL" id="KAB2595880.1"/>
    </source>
</evidence>
<accession>A0A5N5F3V2</accession>
<reference evidence="2 3" key="1">
    <citation type="submission" date="2019-09" db="EMBL/GenBank/DDBJ databases">
        <authorList>
            <person name="Ou C."/>
        </authorList>
    </citation>
    <scope>NUCLEOTIDE SEQUENCE [LARGE SCALE GENOMIC DNA]</scope>
    <source>
        <strain evidence="2">S2</strain>
        <tissue evidence="2">Leaf</tissue>
    </source>
</reference>
<gene>
    <name evidence="2" type="ORF">D8674_031330</name>
</gene>
<evidence type="ECO:0000313" key="3">
    <source>
        <dbReference type="Proteomes" id="UP000327157"/>
    </source>
</evidence>
<feature type="compositionally biased region" description="Polar residues" evidence="1">
    <location>
        <begin position="237"/>
        <end position="247"/>
    </location>
</feature>
<reference evidence="2 3" key="3">
    <citation type="submission" date="2019-11" db="EMBL/GenBank/DDBJ databases">
        <title>A de novo genome assembly of a pear dwarfing rootstock.</title>
        <authorList>
            <person name="Wang F."/>
            <person name="Wang J."/>
            <person name="Li S."/>
            <person name="Zhang Y."/>
            <person name="Fang M."/>
            <person name="Ma L."/>
            <person name="Zhao Y."/>
            <person name="Jiang S."/>
        </authorList>
    </citation>
    <scope>NUCLEOTIDE SEQUENCE [LARGE SCALE GENOMIC DNA]</scope>
    <source>
        <strain evidence="2">S2</strain>
        <tissue evidence="2">Leaf</tissue>
    </source>
</reference>
<dbReference type="Proteomes" id="UP000327157">
    <property type="component" value="Chromosome 7"/>
</dbReference>
<dbReference type="EMBL" id="SMOL01000781">
    <property type="protein sequence ID" value="KAB2595880.1"/>
    <property type="molecule type" value="Genomic_DNA"/>
</dbReference>
<feature type="compositionally biased region" description="Polar residues" evidence="1">
    <location>
        <begin position="63"/>
        <end position="82"/>
    </location>
</feature>
<sequence length="275" mass="30962">MSQLIRSHKAVTIMPCSIPPTPTSATTALAKKEPKPVNPASASSASSVALPVSPRHGDRRPRTPNTTSASTTDAFGSNMKNTQGTCHQLKTAKVTRMTNKSITVRYDNRHRAAPTTEQHSVLAHDIGHVMNYNFNDINDDMLAYVNRLFAEQYKQLKSDLHQYFETFDDPQVALEEGCSKEFEDREDNWVWLCSHFQGPSYVNKAKANKSCQEKKTILHHSSSRLFSYKMKARRQHAQNFAPSTSEPVPNPETFLPQDFQPNSNDDPVDYTTLFS</sequence>
<name>A0A5N5F3V2_9ROSA</name>
<comment type="caution">
    <text evidence="2">The sequence shown here is derived from an EMBL/GenBank/DDBJ whole genome shotgun (WGS) entry which is preliminary data.</text>
</comment>
<dbReference type="AlphaFoldDB" id="A0A5N5F3V2"/>